<proteinExistence type="predicted"/>
<organism evidence="3 6">
    <name type="scientific">Neoroseomonas oryzicola</name>
    <dbReference type="NCBI Taxonomy" id="535904"/>
    <lineage>
        <taxon>Bacteria</taxon>
        <taxon>Pseudomonadati</taxon>
        <taxon>Pseudomonadota</taxon>
        <taxon>Alphaproteobacteria</taxon>
        <taxon>Acetobacterales</taxon>
        <taxon>Acetobacteraceae</taxon>
        <taxon>Neoroseomonas</taxon>
    </lineage>
</organism>
<dbReference type="GO" id="GO:0006749">
    <property type="term" value="P:glutathione metabolic process"/>
    <property type="evidence" value="ECO:0007669"/>
    <property type="project" value="TreeGrafter"/>
</dbReference>
<dbReference type="PROSITE" id="PS50404">
    <property type="entry name" value="GST_NTER"/>
    <property type="match status" value="1"/>
</dbReference>
<dbReference type="GO" id="GO:0006559">
    <property type="term" value="P:L-phenylalanine catabolic process"/>
    <property type="evidence" value="ECO:0007669"/>
    <property type="project" value="TreeGrafter"/>
</dbReference>
<gene>
    <name evidence="4" type="ORF">GWK15_01335</name>
    <name evidence="3" type="ORF">GXW75_08545</name>
</gene>
<dbReference type="CDD" id="cd00570">
    <property type="entry name" value="GST_N_family"/>
    <property type="match status" value="1"/>
</dbReference>
<dbReference type="InterPro" id="IPR040079">
    <property type="entry name" value="Glutathione_S-Trfase"/>
</dbReference>
<keyword evidence="5" id="KW-1185">Reference proteome</keyword>
<dbReference type="InterPro" id="IPR010987">
    <property type="entry name" value="Glutathione-S-Trfase_C-like"/>
</dbReference>
<dbReference type="PANTHER" id="PTHR42673:SF21">
    <property type="entry name" value="GLUTATHIONE S-TRANSFERASE YFCF"/>
    <property type="match status" value="1"/>
</dbReference>
<dbReference type="PANTHER" id="PTHR42673">
    <property type="entry name" value="MALEYLACETOACETATE ISOMERASE"/>
    <property type="match status" value="1"/>
</dbReference>
<dbReference type="Pfam" id="PF13417">
    <property type="entry name" value="GST_N_3"/>
    <property type="match status" value="1"/>
</dbReference>
<dbReference type="PROSITE" id="PS50405">
    <property type="entry name" value="GST_CTER"/>
    <property type="match status" value="1"/>
</dbReference>
<accession>A0A9X9WG31</accession>
<dbReference type="InterPro" id="IPR036282">
    <property type="entry name" value="Glutathione-S-Trfase_C_sf"/>
</dbReference>
<dbReference type="SUPFAM" id="SSF52833">
    <property type="entry name" value="Thioredoxin-like"/>
    <property type="match status" value="1"/>
</dbReference>
<dbReference type="GO" id="GO:0004364">
    <property type="term" value="F:glutathione transferase activity"/>
    <property type="evidence" value="ECO:0007669"/>
    <property type="project" value="TreeGrafter"/>
</dbReference>
<dbReference type="EMBL" id="JAAVUP010000001">
    <property type="protein sequence ID" value="NKE15575.1"/>
    <property type="molecule type" value="Genomic_DNA"/>
</dbReference>
<sequence length="207" mass="21783">MILIGQYDSPFVRRVGIALTLLGLPFEHRPWSTFGDAGMIRPISPLTRVPVLVVDGVALTDSHLILAQLDEMAPPGRALMPADPAARLAARRLLGLATGLAETAVSLFYEKVLHDSPSPLLVERRGGQVAATAEVLETAAAAAATPFLCGAAITHADIALAAAMRFVTEAHPGLLDLAALPALARRCAALEAMEAFQAIRQPFIPPS</sequence>
<evidence type="ECO:0000259" key="2">
    <source>
        <dbReference type="PROSITE" id="PS50405"/>
    </source>
</evidence>
<dbReference type="GO" id="GO:0016034">
    <property type="term" value="F:maleylacetoacetate isomerase activity"/>
    <property type="evidence" value="ECO:0007669"/>
    <property type="project" value="TreeGrafter"/>
</dbReference>
<evidence type="ECO:0000313" key="3">
    <source>
        <dbReference type="EMBL" id="MBR0659291.1"/>
    </source>
</evidence>
<comment type="caution">
    <text evidence="3">The sequence shown here is derived from an EMBL/GenBank/DDBJ whole genome shotgun (WGS) entry which is preliminary data.</text>
</comment>
<dbReference type="AlphaFoldDB" id="A0A9X9WG31"/>
<dbReference type="RefSeq" id="WP_168038315.1">
    <property type="nucleotide sequence ID" value="NZ_JAAEDK010000015.1"/>
</dbReference>
<protein>
    <submittedName>
        <fullName evidence="3">Glutathione S-transferase family protein</fullName>
    </submittedName>
</protein>
<reference evidence="3" key="1">
    <citation type="submission" date="2020-01" db="EMBL/GenBank/DDBJ databases">
        <authorList>
            <person name="Rat A."/>
        </authorList>
    </citation>
    <scope>NUCLEOTIDE SEQUENCE</scope>
    <source>
        <strain evidence="3">LMG 31161</strain>
    </source>
</reference>
<dbReference type="InterPro" id="IPR036249">
    <property type="entry name" value="Thioredoxin-like_sf"/>
</dbReference>
<evidence type="ECO:0000313" key="4">
    <source>
        <dbReference type="EMBL" id="NKE15575.1"/>
    </source>
</evidence>
<evidence type="ECO:0000313" key="5">
    <source>
        <dbReference type="Proteomes" id="UP000746741"/>
    </source>
</evidence>
<reference evidence="4 5" key="2">
    <citation type="submission" date="2020-02" db="EMBL/GenBank/DDBJ databases">
        <authorList>
            <person name="Sun Q."/>
            <person name="Inoue M."/>
        </authorList>
    </citation>
    <scope>NUCLEOTIDE SEQUENCE [LARGE SCALE GENOMIC DNA]</scope>
    <source>
        <strain evidence="4 5">KCTC 22478</strain>
    </source>
</reference>
<dbReference type="Proteomes" id="UP000746741">
    <property type="component" value="Unassembled WGS sequence"/>
</dbReference>
<dbReference type="Pfam" id="PF13410">
    <property type="entry name" value="GST_C_2"/>
    <property type="match status" value="1"/>
</dbReference>
<reference evidence="3" key="3">
    <citation type="journal article" date="2021" name="Syst. Appl. Microbiol.">
        <title>Roseomonas hellenica sp. nov., isolated from roots of wild-growing Alkanna tinctoria.</title>
        <authorList>
            <person name="Rat A."/>
            <person name="Naranjo H.D."/>
            <person name="Lebbe L."/>
            <person name="Cnockaert M."/>
            <person name="Krigas N."/>
            <person name="Grigoriadou K."/>
            <person name="Maloupa E."/>
            <person name="Willems A."/>
        </authorList>
    </citation>
    <scope>NUCLEOTIDE SEQUENCE</scope>
    <source>
        <strain evidence="3">LMG 31161</strain>
    </source>
</reference>
<dbReference type="Gene3D" id="1.20.1050.10">
    <property type="match status" value="1"/>
</dbReference>
<dbReference type="SFLD" id="SFLDS00019">
    <property type="entry name" value="Glutathione_Transferase_(cytos"/>
    <property type="match status" value="1"/>
</dbReference>
<feature type="domain" description="GST N-terminal" evidence="1">
    <location>
        <begin position="1"/>
        <end position="77"/>
    </location>
</feature>
<dbReference type="EMBL" id="JAAEDK010000015">
    <property type="protein sequence ID" value="MBR0659291.1"/>
    <property type="molecule type" value="Genomic_DNA"/>
</dbReference>
<dbReference type="Proteomes" id="UP001138708">
    <property type="component" value="Unassembled WGS sequence"/>
</dbReference>
<dbReference type="SUPFAM" id="SSF47616">
    <property type="entry name" value="GST C-terminal domain-like"/>
    <property type="match status" value="1"/>
</dbReference>
<evidence type="ECO:0000259" key="1">
    <source>
        <dbReference type="PROSITE" id="PS50404"/>
    </source>
</evidence>
<dbReference type="Gene3D" id="3.40.30.10">
    <property type="entry name" value="Glutaredoxin"/>
    <property type="match status" value="1"/>
</dbReference>
<name>A0A9X9WG31_9PROT</name>
<feature type="domain" description="GST C-terminal" evidence="2">
    <location>
        <begin position="83"/>
        <end position="207"/>
    </location>
</feature>
<evidence type="ECO:0000313" key="6">
    <source>
        <dbReference type="Proteomes" id="UP001138708"/>
    </source>
</evidence>
<dbReference type="InterPro" id="IPR004045">
    <property type="entry name" value="Glutathione_S-Trfase_N"/>
</dbReference>